<evidence type="ECO:0000256" key="3">
    <source>
        <dbReference type="ARBA" id="ARBA00023125"/>
    </source>
</evidence>
<dbReference type="EMBL" id="AP023367">
    <property type="protein sequence ID" value="BCJ93850.1"/>
    <property type="molecule type" value="Genomic_DNA"/>
</dbReference>
<evidence type="ECO:0000256" key="4">
    <source>
        <dbReference type="ARBA" id="ARBA00023163"/>
    </source>
</evidence>
<dbReference type="KEGG" id="acel:acsn021_14190"/>
<dbReference type="PRINTS" id="PR00039">
    <property type="entry name" value="HTHLYSR"/>
</dbReference>
<dbReference type="PANTHER" id="PTHR30126:SF64">
    <property type="entry name" value="HTH-TYPE TRANSCRIPTIONAL REGULATOR CITR"/>
    <property type="match status" value="1"/>
</dbReference>
<keyword evidence="4" id="KW-0804">Transcription</keyword>
<protein>
    <submittedName>
        <fullName evidence="6">LysR family transcriptional regulator</fullName>
    </submittedName>
</protein>
<accession>A0A6S6R3B7</accession>
<sequence length="303" mass="34440">MLGGILKYYMYVNLDLYKIFYITAKSGSISKAAKELFTSQPAISQSIKQLEEKLGGQLFYRTPKGVSLTVEGEYLFRHVEPGYGLMETAERKFMELKQMSTGQLRISVCSAICKYDLLESIGQYNQRYPNIQVHIKDESSKVIARQLDLGEIDIGVLNLNGIDENKFDVIKIFQMQDCFVAGERYKSLSETDLTLQILAEEYPIIMLQKGGNTRAFLDQYFKTHGIDLVPQIELSNMDLIVEFAIKGLGIACVIKDYVQRELHRGLLYELMVKERIPPRSLGMVTKKGIPLSTAAQKYVDMQV</sequence>
<evidence type="ECO:0000256" key="1">
    <source>
        <dbReference type="ARBA" id="ARBA00009437"/>
    </source>
</evidence>
<comment type="similarity">
    <text evidence="1">Belongs to the LysR transcriptional regulatory family.</text>
</comment>
<evidence type="ECO:0000256" key="2">
    <source>
        <dbReference type="ARBA" id="ARBA00023015"/>
    </source>
</evidence>
<dbReference type="CDD" id="cd05466">
    <property type="entry name" value="PBP2_LTTR_substrate"/>
    <property type="match status" value="1"/>
</dbReference>
<proteinExistence type="inferred from homology"/>
<keyword evidence="2" id="KW-0805">Transcription regulation</keyword>
<dbReference type="Pfam" id="PF00126">
    <property type="entry name" value="HTH_1"/>
    <property type="match status" value="1"/>
</dbReference>
<evidence type="ECO:0000313" key="7">
    <source>
        <dbReference type="Proteomes" id="UP000515561"/>
    </source>
</evidence>
<dbReference type="FunFam" id="1.10.10.10:FF:000001">
    <property type="entry name" value="LysR family transcriptional regulator"/>
    <property type="match status" value="1"/>
</dbReference>
<feature type="domain" description="HTH lysR-type" evidence="5">
    <location>
        <begin position="12"/>
        <end position="69"/>
    </location>
</feature>
<dbReference type="SUPFAM" id="SSF53850">
    <property type="entry name" value="Periplasmic binding protein-like II"/>
    <property type="match status" value="1"/>
</dbReference>
<keyword evidence="7" id="KW-1185">Reference proteome</keyword>
<keyword evidence="3" id="KW-0238">DNA-binding</keyword>
<dbReference type="PROSITE" id="PS50931">
    <property type="entry name" value="HTH_LYSR"/>
    <property type="match status" value="1"/>
</dbReference>
<dbReference type="InterPro" id="IPR036390">
    <property type="entry name" value="WH_DNA-bd_sf"/>
</dbReference>
<dbReference type="InterPro" id="IPR000847">
    <property type="entry name" value="LysR_HTH_N"/>
</dbReference>
<dbReference type="GO" id="GO:0000976">
    <property type="term" value="F:transcription cis-regulatory region binding"/>
    <property type="evidence" value="ECO:0007669"/>
    <property type="project" value="TreeGrafter"/>
</dbReference>
<reference evidence="6 7" key="1">
    <citation type="journal article" date="2016" name="Int. J. Syst. Evol. Microbiol.">
        <title>Descriptions of Anaerotaenia torta gen. nov., sp. nov. and Anaerocolumna cellulosilytica gen. nov., sp. nov. isolated from a methanogenic reactor of cattle waste.</title>
        <authorList>
            <person name="Uek A."/>
            <person name="Ohtaki Y."/>
            <person name="Kaku N."/>
            <person name="Ueki K."/>
        </authorList>
    </citation>
    <scope>NUCLEOTIDE SEQUENCE [LARGE SCALE GENOMIC DNA]</scope>
    <source>
        <strain evidence="6 7">SN021</strain>
    </source>
</reference>
<name>A0A6S6R3B7_9FIRM</name>
<dbReference type="InterPro" id="IPR005119">
    <property type="entry name" value="LysR_subst-bd"/>
</dbReference>
<dbReference type="GO" id="GO:0003700">
    <property type="term" value="F:DNA-binding transcription factor activity"/>
    <property type="evidence" value="ECO:0007669"/>
    <property type="project" value="InterPro"/>
</dbReference>
<dbReference type="PANTHER" id="PTHR30126">
    <property type="entry name" value="HTH-TYPE TRANSCRIPTIONAL REGULATOR"/>
    <property type="match status" value="1"/>
</dbReference>
<gene>
    <name evidence="6" type="ORF">acsn021_14190</name>
</gene>
<dbReference type="InterPro" id="IPR036388">
    <property type="entry name" value="WH-like_DNA-bd_sf"/>
</dbReference>
<dbReference type="SUPFAM" id="SSF46785">
    <property type="entry name" value="Winged helix' DNA-binding domain"/>
    <property type="match status" value="1"/>
</dbReference>
<evidence type="ECO:0000259" key="5">
    <source>
        <dbReference type="PROSITE" id="PS50931"/>
    </source>
</evidence>
<dbReference type="Proteomes" id="UP000515561">
    <property type="component" value="Chromosome"/>
</dbReference>
<dbReference type="AlphaFoldDB" id="A0A6S6R3B7"/>
<evidence type="ECO:0000313" key="6">
    <source>
        <dbReference type="EMBL" id="BCJ93850.1"/>
    </source>
</evidence>
<organism evidence="6 7">
    <name type="scientific">Anaerocolumna cellulosilytica</name>
    <dbReference type="NCBI Taxonomy" id="433286"/>
    <lineage>
        <taxon>Bacteria</taxon>
        <taxon>Bacillati</taxon>
        <taxon>Bacillota</taxon>
        <taxon>Clostridia</taxon>
        <taxon>Lachnospirales</taxon>
        <taxon>Lachnospiraceae</taxon>
        <taxon>Anaerocolumna</taxon>
    </lineage>
</organism>
<dbReference type="Gene3D" id="3.40.190.290">
    <property type="match status" value="1"/>
</dbReference>
<dbReference type="Pfam" id="PF03466">
    <property type="entry name" value="LysR_substrate"/>
    <property type="match status" value="1"/>
</dbReference>
<dbReference type="Gene3D" id="1.10.10.10">
    <property type="entry name" value="Winged helix-like DNA-binding domain superfamily/Winged helix DNA-binding domain"/>
    <property type="match status" value="1"/>
</dbReference>